<name>A0AAN7HW80_9FUNG</name>
<dbReference type="SMART" id="SM01401">
    <property type="entry name" value="Sds3"/>
    <property type="match status" value="1"/>
</dbReference>
<evidence type="ECO:0000256" key="2">
    <source>
        <dbReference type="ARBA" id="ARBA00022491"/>
    </source>
</evidence>
<gene>
    <name evidence="7" type="ORF">ATC70_007788</name>
</gene>
<evidence type="ECO:0000256" key="4">
    <source>
        <dbReference type="ARBA" id="ARBA00023163"/>
    </source>
</evidence>
<dbReference type="GO" id="GO:0005654">
    <property type="term" value="C:nucleoplasm"/>
    <property type="evidence" value="ECO:0007669"/>
    <property type="project" value="UniProtKB-ARBA"/>
</dbReference>
<feature type="compositionally biased region" description="Basic and acidic residues" evidence="6">
    <location>
        <begin position="213"/>
        <end position="231"/>
    </location>
</feature>
<feature type="compositionally biased region" description="Acidic residues" evidence="6">
    <location>
        <begin position="176"/>
        <end position="187"/>
    </location>
</feature>
<reference evidence="7 8" key="1">
    <citation type="submission" date="2022-11" db="EMBL/GenBank/DDBJ databases">
        <title>Mucor velutinosus strain NIH1002 WGS.</title>
        <authorList>
            <person name="Subramanian P."/>
            <person name="Mullikin J.C."/>
            <person name="Segre J.A."/>
            <person name="Zelazny A.M."/>
        </authorList>
    </citation>
    <scope>NUCLEOTIDE SEQUENCE [LARGE SCALE GENOMIC DNA]</scope>
    <source>
        <strain evidence="7 8">NIH1002</strain>
    </source>
</reference>
<dbReference type="GO" id="GO:0010468">
    <property type="term" value="P:regulation of gene expression"/>
    <property type="evidence" value="ECO:0007669"/>
    <property type="project" value="UniProtKB-ARBA"/>
</dbReference>
<feature type="compositionally biased region" description="Acidic residues" evidence="6">
    <location>
        <begin position="137"/>
        <end position="159"/>
    </location>
</feature>
<feature type="compositionally biased region" description="Polar residues" evidence="6">
    <location>
        <begin position="199"/>
        <end position="209"/>
    </location>
</feature>
<evidence type="ECO:0000256" key="5">
    <source>
        <dbReference type="ARBA" id="ARBA00023242"/>
    </source>
</evidence>
<keyword evidence="8" id="KW-1185">Reference proteome</keyword>
<sequence>MDNNTTTTEENARQSSKLSLGSSPSVLSADEQLEGDGPLTPIDKMQDDVEDDDDDLSALNSILQAGSPGSLSDEEEEEDDEERVSEGDDEDEEEEEDEDDLHTEQDSASPLSSVPDDFPLSRSASPDLPLVEKLQQDETEADGEDEDEEEDEEEEEDETTGNTNATTTHISTKDQDDNDEDDNDEEQVVEKAMPKINNRKLSMTGNLNNTKRRKEDTKKKAEPKDESDSEHGPSPSKKAKPSEASSTAKESSKNTDTSSSSEDTIVMNNTKKRRASRSTLEIFEAPRTRRRQSRQDELIAKTEIEQVIEKATTTTQIDETATESINKDAKSEEKQVSAEATSNEHDKDADSFDKQEEHKQEPVTPEQDEPTEGEEAEHGEDTEEQRGNHEAQDNDDHDYQHRHQEALDALTHIEIEFARLRDKMYQEKMAELHDEARMIANGTHPELVTLLAEIEEKKGKRIHSAEAWRKYQHDNFRQQFEGLEYQANIHFISQKNALRRDLLSKINGKRWNMEDERTKLNDPARGERVFPDGRELVAHKREQKEETGELQDIKEAVGFPMAPNPSGLSIQDVDDDLKLLGIKHS</sequence>
<comment type="subcellular location">
    <subcellularLocation>
        <location evidence="1">Nucleus</location>
    </subcellularLocation>
</comment>
<protein>
    <submittedName>
        <fullName evidence="7">Uncharacterized protein</fullName>
    </submittedName>
</protein>
<keyword evidence="3" id="KW-0805">Transcription regulation</keyword>
<feature type="compositionally biased region" description="Low complexity" evidence="6">
    <location>
        <begin position="15"/>
        <end position="28"/>
    </location>
</feature>
<feature type="region of interest" description="Disordered" evidence="6">
    <location>
        <begin position="1"/>
        <end position="398"/>
    </location>
</feature>
<evidence type="ECO:0000256" key="1">
    <source>
        <dbReference type="ARBA" id="ARBA00004123"/>
    </source>
</evidence>
<keyword evidence="2" id="KW-0678">Repressor</keyword>
<dbReference type="GeneID" id="89951474"/>
<evidence type="ECO:0000313" key="7">
    <source>
        <dbReference type="EMBL" id="KAK4509436.1"/>
    </source>
</evidence>
<evidence type="ECO:0000256" key="6">
    <source>
        <dbReference type="SAM" id="MobiDB-lite"/>
    </source>
</evidence>
<feature type="compositionally biased region" description="Acidic residues" evidence="6">
    <location>
        <begin position="366"/>
        <end position="383"/>
    </location>
</feature>
<organism evidence="7 8">
    <name type="scientific">Mucor velutinosus</name>
    <dbReference type="NCBI Taxonomy" id="708070"/>
    <lineage>
        <taxon>Eukaryota</taxon>
        <taxon>Fungi</taxon>
        <taxon>Fungi incertae sedis</taxon>
        <taxon>Mucoromycota</taxon>
        <taxon>Mucoromycotina</taxon>
        <taxon>Mucoromycetes</taxon>
        <taxon>Mucorales</taxon>
        <taxon>Mucorineae</taxon>
        <taxon>Mucoraceae</taxon>
        <taxon>Mucor</taxon>
    </lineage>
</organism>
<feature type="compositionally biased region" description="Low complexity" evidence="6">
    <location>
        <begin position="311"/>
        <end position="323"/>
    </location>
</feature>
<evidence type="ECO:0000256" key="3">
    <source>
        <dbReference type="ARBA" id="ARBA00023015"/>
    </source>
</evidence>
<dbReference type="EMBL" id="JASEJX010000039">
    <property type="protein sequence ID" value="KAK4509436.1"/>
    <property type="molecule type" value="Genomic_DNA"/>
</dbReference>
<comment type="caution">
    <text evidence="7">The sequence shown here is derived from an EMBL/GenBank/DDBJ whole genome shotgun (WGS) entry which is preliminary data.</text>
</comment>
<feature type="compositionally biased region" description="Basic and acidic residues" evidence="6">
    <location>
        <begin position="293"/>
        <end position="308"/>
    </location>
</feature>
<feature type="compositionally biased region" description="Low complexity" evidence="6">
    <location>
        <begin position="242"/>
        <end position="263"/>
    </location>
</feature>
<dbReference type="PANTHER" id="PTHR21964">
    <property type="entry name" value="BREAST CANCER METASTASIS-SUPPRESSOR 1"/>
    <property type="match status" value="1"/>
</dbReference>
<proteinExistence type="predicted"/>
<accession>A0AAN7HW80</accession>
<dbReference type="InterPro" id="IPR013907">
    <property type="entry name" value="Sds3"/>
</dbReference>
<dbReference type="Pfam" id="PF08598">
    <property type="entry name" value="Sds3"/>
    <property type="match status" value="1"/>
</dbReference>
<feature type="compositionally biased region" description="Basic and acidic residues" evidence="6">
    <location>
        <begin position="325"/>
        <end position="361"/>
    </location>
</feature>
<evidence type="ECO:0000313" key="8">
    <source>
        <dbReference type="Proteomes" id="UP001304243"/>
    </source>
</evidence>
<dbReference type="RefSeq" id="XP_064676102.1">
    <property type="nucleotide sequence ID" value="XM_064827045.1"/>
</dbReference>
<dbReference type="Gene3D" id="1.20.5.1500">
    <property type="match status" value="1"/>
</dbReference>
<feature type="compositionally biased region" description="Basic and acidic residues" evidence="6">
    <location>
        <begin position="384"/>
        <end position="398"/>
    </location>
</feature>
<keyword evidence="4" id="KW-0804">Transcription</keyword>
<keyword evidence="5" id="KW-0539">Nucleus</keyword>
<feature type="compositionally biased region" description="Acidic residues" evidence="6">
    <location>
        <begin position="72"/>
        <end position="101"/>
    </location>
</feature>
<dbReference type="AlphaFoldDB" id="A0AAN7HW80"/>
<feature type="compositionally biased region" description="Polar residues" evidence="6">
    <location>
        <begin position="58"/>
        <end position="70"/>
    </location>
</feature>
<dbReference type="Proteomes" id="UP001304243">
    <property type="component" value="Unassembled WGS sequence"/>
</dbReference>